<dbReference type="EC" id="5.3.1.24" evidence="12"/>
<gene>
    <name evidence="15" type="primary">trpCF</name>
    <name evidence="12" type="synonym">trpF</name>
    <name evidence="15" type="ORF">FMM02_08205</name>
</gene>
<keyword evidence="9 12" id="KW-0413">Isomerase</keyword>
<dbReference type="NCBIfam" id="NF006945">
    <property type="entry name" value="PRK09427.1"/>
    <property type="match status" value="1"/>
</dbReference>
<evidence type="ECO:0000256" key="4">
    <source>
        <dbReference type="ARBA" id="ARBA00004696"/>
    </source>
</evidence>
<evidence type="ECO:0000256" key="6">
    <source>
        <dbReference type="ARBA" id="ARBA00022793"/>
    </source>
</evidence>
<dbReference type="CDD" id="cd00405">
    <property type="entry name" value="PRAI"/>
    <property type="match status" value="1"/>
</dbReference>
<dbReference type="Pfam" id="PF00218">
    <property type="entry name" value="IGPS"/>
    <property type="match status" value="1"/>
</dbReference>
<evidence type="ECO:0000313" key="15">
    <source>
        <dbReference type="EMBL" id="QDP19937.1"/>
    </source>
</evidence>
<evidence type="ECO:0000256" key="1">
    <source>
        <dbReference type="ARBA" id="ARBA00001164"/>
    </source>
</evidence>
<dbReference type="Gene3D" id="3.20.20.70">
    <property type="entry name" value="Aldolase class I"/>
    <property type="match status" value="2"/>
</dbReference>
<comment type="similarity">
    <text evidence="12">Belongs to the TrpF family.</text>
</comment>
<keyword evidence="11" id="KW-0511">Multifunctional enzyme</keyword>
<sequence length="463" mass="48399">MPISRAAMADVLARIVARKKDEVRQRRVALPPPDPSRRSLRDALAKPGARFVMEVKRRSPSGHVGRHSLEQAVAAYAPVADAISVLTDGADFGGSLDDLAVARSRFDGPILAKDFVVEPFQVAEARAAGADAVLAMLSVLDDSQAAEVMAAAHGLAMDVLVEVHDEGELARAIGLGAEIIGINNRDLKSLRTDLAVTERLAPLVPANALLVAESGIASHSDVQRLASNVDAFLVGSSLMAADDISQAARTLVHGRVKICGITRLEDVSAAARSGATHVGLIMVPQTPRAATVEQALPLAQSARLKGLVAVGVFRDAEANRVSEVVAALQLGAVQLHGKESAAQVAELRALLPDEIEIWTARTVDGDRIGPARAAHRTLFDTMIDGRSGGTGQPFDWSVLAGEPDLSAAFLSGGIGPGNVAAAARVGAYGLDASSRVEASAGVKDHELLDRLFAELRPISRSHA</sequence>
<keyword evidence="7 12" id="KW-0822">Tryptophan biosynthesis</keyword>
<comment type="pathway">
    <text evidence="4">Amino-acid biosynthesis; L-tryptophan biosynthesis; L-tryptophan from chorismate: step 4/5.</text>
</comment>
<organism evidence="15 16">
    <name type="scientific">Sphingomonas xanthus</name>
    <dbReference type="NCBI Taxonomy" id="2594473"/>
    <lineage>
        <taxon>Bacteria</taxon>
        <taxon>Pseudomonadati</taxon>
        <taxon>Pseudomonadota</taxon>
        <taxon>Alphaproteobacteria</taxon>
        <taxon>Sphingomonadales</taxon>
        <taxon>Sphingomonadaceae</taxon>
        <taxon>Sphingomonas</taxon>
    </lineage>
</organism>
<dbReference type="AlphaFoldDB" id="A0A516ISS5"/>
<protein>
    <recommendedName>
        <fullName evidence="12">N-(5'-phosphoribosyl)anthranilate isomerase</fullName>
        <shortName evidence="12">PRAI</shortName>
        <ecNumber evidence="12">5.3.1.24</ecNumber>
    </recommendedName>
</protein>
<dbReference type="GO" id="GO:0004425">
    <property type="term" value="F:indole-3-glycerol-phosphate synthase activity"/>
    <property type="evidence" value="ECO:0007669"/>
    <property type="project" value="UniProtKB-EC"/>
</dbReference>
<keyword evidence="5 12" id="KW-0028">Amino-acid biosynthesis</keyword>
<dbReference type="KEGG" id="sxa:FMM02_08205"/>
<name>A0A516ISS5_9SPHN</name>
<dbReference type="Pfam" id="PF00697">
    <property type="entry name" value="PRAI"/>
    <property type="match status" value="1"/>
</dbReference>
<keyword evidence="16" id="KW-1185">Reference proteome</keyword>
<accession>A0A516ISS5</accession>
<evidence type="ECO:0000256" key="8">
    <source>
        <dbReference type="ARBA" id="ARBA00023141"/>
    </source>
</evidence>
<comment type="catalytic activity">
    <reaction evidence="1 12">
        <text>N-(5-phospho-beta-D-ribosyl)anthranilate = 1-(2-carboxyphenylamino)-1-deoxy-D-ribulose 5-phosphate</text>
        <dbReference type="Rhea" id="RHEA:21540"/>
        <dbReference type="ChEBI" id="CHEBI:18277"/>
        <dbReference type="ChEBI" id="CHEBI:58613"/>
        <dbReference type="EC" id="5.3.1.24"/>
    </reaction>
</comment>
<dbReference type="InterPro" id="IPR013785">
    <property type="entry name" value="Aldolase_TIM"/>
</dbReference>
<keyword evidence="10 15" id="KW-0456">Lyase</keyword>
<dbReference type="UniPathway" id="UPA00035">
    <property type="reaction ID" value="UER00042"/>
</dbReference>
<dbReference type="InterPro" id="IPR013798">
    <property type="entry name" value="Indole-3-glycerol_P_synth_dom"/>
</dbReference>
<evidence type="ECO:0000256" key="12">
    <source>
        <dbReference type="HAMAP-Rule" id="MF_00135"/>
    </source>
</evidence>
<comment type="catalytic activity">
    <reaction evidence="2">
        <text>1-(2-carboxyphenylamino)-1-deoxy-D-ribulose 5-phosphate + H(+) = (1S,2R)-1-C-(indol-3-yl)glycerol 3-phosphate + CO2 + H2O</text>
        <dbReference type="Rhea" id="RHEA:23476"/>
        <dbReference type="ChEBI" id="CHEBI:15377"/>
        <dbReference type="ChEBI" id="CHEBI:15378"/>
        <dbReference type="ChEBI" id="CHEBI:16526"/>
        <dbReference type="ChEBI" id="CHEBI:58613"/>
        <dbReference type="ChEBI" id="CHEBI:58866"/>
        <dbReference type="EC" id="4.1.1.48"/>
    </reaction>
</comment>
<dbReference type="SUPFAM" id="SSF51366">
    <property type="entry name" value="Ribulose-phoshate binding barrel"/>
    <property type="match status" value="2"/>
</dbReference>
<evidence type="ECO:0000256" key="11">
    <source>
        <dbReference type="ARBA" id="ARBA00023268"/>
    </source>
</evidence>
<dbReference type="GO" id="GO:0000162">
    <property type="term" value="P:L-tryptophan biosynthetic process"/>
    <property type="evidence" value="ECO:0007669"/>
    <property type="project" value="UniProtKB-UniRule"/>
</dbReference>
<dbReference type="HAMAP" id="MF_00135">
    <property type="entry name" value="PRAI"/>
    <property type="match status" value="1"/>
</dbReference>
<evidence type="ECO:0000256" key="3">
    <source>
        <dbReference type="ARBA" id="ARBA00004664"/>
    </source>
</evidence>
<dbReference type="EMBL" id="CP041659">
    <property type="protein sequence ID" value="QDP19937.1"/>
    <property type="molecule type" value="Genomic_DNA"/>
</dbReference>
<dbReference type="InterPro" id="IPR011060">
    <property type="entry name" value="RibuloseP-bd_barrel"/>
</dbReference>
<evidence type="ECO:0000256" key="2">
    <source>
        <dbReference type="ARBA" id="ARBA00001633"/>
    </source>
</evidence>
<evidence type="ECO:0000256" key="10">
    <source>
        <dbReference type="ARBA" id="ARBA00023239"/>
    </source>
</evidence>
<comment type="pathway">
    <text evidence="3 12">Amino-acid biosynthesis; L-tryptophan biosynthesis; L-tryptophan from chorismate: step 3/5.</text>
</comment>
<keyword evidence="6" id="KW-0210">Decarboxylase</keyword>
<proteinExistence type="inferred from homology"/>
<evidence type="ECO:0000259" key="13">
    <source>
        <dbReference type="Pfam" id="PF00218"/>
    </source>
</evidence>
<dbReference type="GO" id="GO:0004640">
    <property type="term" value="F:phosphoribosylanthranilate isomerase activity"/>
    <property type="evidence" value="ECO:0007669"/>
    <property type="project" value="UniProtKB-UniRule"/>
</dbReference>
<dbReference type="InterPro" id="IPR045186">
    <property type="entry name" value="Indole-3-glycerol_P_synth"/>
</dbReference>
<dbReference type="CDD" id="cd00331">
    <property type="entry name" value="IGPS"/>
    <property type="match status" value="1"/>
</dbReference>
<evidence type="ECO:0000259" key="14">
    <source>
        <dbReference type="Pfam" id="PF00697"/>
    </source>
</evidence>
<feature type="domain" description="Indole-3-glycerol phosphate synthase" evidence="13">
    <location>
        <begin position="12"/>
        <end position="251"/>
    </location>
</feature>
<dbReference type="InterPro" id="IPR001240">
    <property type="entry name" value="PRAI_dom"/>
</dbReference>
<keyword evidence="8 12" id="KW-0057">Aromatic amino acid biosynthesis</keyword>
<feature type="domain" description="N-(5'phosphoribosyl) anthranilate isomerase (PRAI)" evidence="14">
    <location>
        <begin position="256"/>
        <end position="452"/>
    </location>
</feature>
<evidence type="ECO:0000256" key="5">
    <source>
        <dbReference type="ARBA" id="ARBA00022605"/>
    </source>
</evidence>
<reference evidence="15 16" key="1">
    <citation type="submission" date="2019-07" db="EMBL/GenBank/DDBJ databases">
        <title>Sphingomonas AE3 Genome sequencing and assembly.</title>
        <authorList>
            <person name="Kim H."/>
        </authorList>
    </citation>
    <scope>NUCLEOTIDE SEQUENCE [LARGE SCALE GENOMIC DNA]</scope>
    <source>
        <strain evidence="15 16">AE3</strain>
    </source>
</reference>
<dbReference type="PANTHER" id="PTHR22854:SF2">
    <property type="entry name" value="INDOLE-3-GLYCEROL-PHOSPHATE SYNTHASE"/>
    <property type="match status" value="1"/>
</dbReference>
<dbReference type="Proteomes" id="UP000321857">
    <property type="component" value="Chromosome"/>
</dbReference>
<evidence type="ECO:0000313" key="16">
    <source>
        <dbReference type="Proteomes" id="UP000321857"/>
    </source>
</evidence>
<evidence type="ECO:0000256" key="9">
    <source>
        <dbReference type="ARBA" id="ARBA00023235"/>
    </source>
</evidence>
<dbReference type="OrthoDB" id="9804217at2"/>
<dbReference type="PANTHER" id="PTHR22854">
    <property type="entry name" value="TRYPTOPHAN BIOSYNTHESIS PROTEIN"/>
    <property type="match status" value="1"/>
</dbReference>
<evidence type="ECO:0000256" key="7">
    <source>
        <dbReference type="ARBA" id="ARBA00022822"/>
    </source>
</evidence>